<dbReference type="Pfam" id="PF07690">
    <property type="entry name" value="MFS_1"/>
    <property type="match status" value="1"/>
</dbReference>
<feature type="transmembrane region" description="Helical" evidence="7">
    <location>
        <begin position="202"/>
        <end position="228"/>
    </location>
</feature>
<dbReference type="EMBL" id="JARXNK020000103">
    <property type="protein sequence ID" value="MEL0552736.1"/>
    <property type="molecule type" value="Genomic_DNA"/>
</dbReference>
<accession>A0ABU9F8M8</accession>
<dbReference type="RefSeq" id="WP_331851163.1">
    <property type="nucleotide sequence ID" value="NZ_JARXNK020000103.1"/>
</dbReference>
<feature type="transmembrane region" description="Helical" evidence="7">
    <location>
        <begin position="240"/>
        <end position="258"/>
    </location>
</feature>
<dbReference type="PANTHER" id="PTHR42718">
    <property type="entry name" value="MAJOR FACILITATOR SUPERFAMILY MULTIDRUG TRANSPORTER MFSC"/>
    <property type="match status" value="1"/>
</dbReference>
<keyword evidence="10" id="KW-1185">Reference proteome</keyword>
<evidence type="ECO:0000259" key="8">
    <source>
        <dbReference type="PROSITE" id="PS50850"/>
    </source>
</evidence>
<reference evidence="9 10" key="1">
    <citation type="submission" date="2024-04" db="EMBL/GenBank/DDBJ databases">
        <title>Two novel Raoultella species associated with bleeding cankers of broadleaf hosts, Raoultella scottia sp. nov. and Raoultella lignicola sp. nov.</title>
        <authorList>
            <person name="Brady C.L."/>
        </authorList>
    </citation>
    <scope>NUCLEOTIDE SEQUENCE [LARGE SCALE GENOMIC DNA]</scope>
    <source>
        <strain evidence="9 10">TW_WC1a.1</strain>
    </source>
</reference>
<feature type="transmembrane region" description="Helical" evidence="7">
    <location>
        <begin position="45"/>
        <end position="65"/>
    </location>
</feature>
<evidence type="ECO:0000256" key="4">
    <source>
        <dbReference type="ARBA" id="ARBA00022692"/>
    </source>
</evidence>
<dbReference type="PROSITE" id="PS50850">
    <property type="entry name" value="MFS"/>
    <property type="match status" value="1"/>
</dbReference>
<comment type="caution">
    <text evidence="9">The sequence shown here is derived from an EMBL/GenBank/DDBJ whole genome shotgun (WGS) entry which is preliminary data.</text>
</comment>
<protein>
    <submittedName>
        <fullName evidence="9">MFS transporter</fullName>
    </submittedName>
</protein>
<feature type="domain" description="Major facilitator superfamily (MFS) profile" evidence="8">
    <location>
        <begin position="7"/>
        <end position="393"/>
    </location>
</feature>
<evidence type="ECO:0000256" key="7">
    <source>
        <dbReference type="SAM" id="Phobius"/>
    </source>
</evidence>
<feature type="transmembrane region" description="Helical" evidence="7">
    <location>
        <begin position="341"/>
        <end position="361"/>
    </location>
</feature>
<dbReference type="InterPro" id="IPR020846">
    <property type="entry name" value="MFS_dom"/>
</dbReference>
<proteinExistence type="predicted"/>
<name>A0ABU9F8M8_9ENTR</name>
<dbReference type="InterPro" id="IPR011701">
    <property type="entry name" value="MFS"/>
</dbReference>
<keyword evidence="2" id="KW-0813">Transport</keyword>
<feature type="transmembrane region" description="Helical" evidence="7">
    <location>
        <begin position="159"/>
        <end position="181"/>
    </location>
</feature>
<gene>
    <name evidence="9" type="ORF">QFI96_013655</name>
</gene>
<keyword evidence="4 7" id="KW-0812">Transmembrane</keyword>
<evidence type="ECO:0000313" key="10">
    <source>
        <dbReference type="Proteomes" id="UP001312893"/>
    </source>
</evidence>
<organism evidence="9 10">
    <name type="scientific">Raoultella lignicola</name>
    <dbReference type="NCBI Taxonomy" id="3040939"/>
    <lineage>
        <taxon>Bacteria</taxon>
        <taxon>Pseudomonadati</taxon>
        <taxon>Pseudomonadota</taxon>
        <taxon>Gammaproteobacteria</taxon>
        <taxon>Enterobacterales</taxon>
        <taxon>Enterobacteriaceae</taxon>
        <taxon>Klebsiella/Raoultella group</taxon>
        <taxon>Raoultella</taxon>
    </lineage>
</organism>
<feature type="transmembrane region" description="Helical" evidence="7">
    <location>
        <begin position="72"/>
        <end position="91"/>
    </location>
</feature>
<dbReference type="Gene3D" id="1.20.1250.20">
    <property type="entry name" value="MFS general substrate transporter like domains"/>
    <property type="match status" value="1"/>
</dbReference>
<evidence type="ECO:0000256" key="2">
    <source>
        <dbReference type="ARBA" id="ARBA00022448"/>
    </source>
</evidence>
<dbReference type="SUPFAM" id="SSF103473">
    <property type="entry name" value="MFS general substrate transporter"/>
    <property type="match status" value="1"/>
</dbReference>
<feature type="transmembrane region" description="Helical" evidence="7">
    <location>
        <begin position="131"/>
        <end position="153"/>
    </location>
</feature>
<feature type="transmembrane region" description="Helical" evidence="7">
    <location>
        <begin position="367"/>
        <end position="386"/>
    </location>
</feature>
<dbReference type="InterPro" id="IPR036259">
    <property type="entry name" value="MFS_trans_sf"/>
</dbReference>
<keyword evidence="6 7" id="KW-0472">Membrane</keyword>
<evidence type="ECO:0000313" key="9">
    <source>
        <dbReference type="EMBL" id="MEL0552736.1"/>
    </source>
</evidence>
<keyword evidence="5 7" id="KW-1133">Transmembrane helix</keyword>
<sequence>MTYRSKVATVFLLGFFLDLINMFIASVAFPDMSRALNASVGELTWVSNGYIAGLTLVLPFSAWLAQRFGARHVFLLSLLLFSAAALGAGMAESLSTLIFWRALQGMGGGLLIPVGQAMTWQYFHSHERAKLSAAVMLVGLLAPACSPALGGLLVQTFSWRWVFFASLPVAFLTLTLAAFWLKEEAKTTPPGRFLHLPLLADPLLRFAMLIYLCVPGTFIGINVVGLFYLQTLTGMSPSAVGSLMLPWSLASFVAITLTGRYYNRFGPRPFIISGCLLQAAGILLLIGVGPQTSASTLISAFTLMGAGGSLCSSTAQSSAFLNIANHHLPDASALWNINRQLSFLAGAALLATLLSVLLHHYPTAQAWRGVFMTAAGITLIPLLSCLRFDNRALILRLHSKMENK</sequence>
<evidence type="ECO:0000256" key="5">
    <source>
        <dbReference type="ARBA" id="ARBA00022989"/>
    </source>
</evidence>
<dbReference type="Proteomes" id="UP001312893">
    <property type="component" value="Unassembled WGS sequence"/>
</dbReference>
<evidence type="ECO:0000256" key="1">
    <source>
        <dbReference type="ARBA" id="ARBA00004141"/>
    </source>
</evidence>
<evidence type="ECO:0000256" key="3">
    <source>
        <dbReference type="ARBA" id="ARBA00022475"/>
    </source>
</evidence>
<keyword evidence="3" id="KW-1003">Cell membrane</keyword>
<comment type="subcellular location">
    <subcellularLocation>
        <location evidence="1">Membrane</location>
        <topology evidence="1">Multi-pass membrane protein</topology>
    </subcellularLocation>
</comment>
<feature type="transmembrane region" description="Helical" evidence="7">
    <location>
        <begin position="270"/>
        <end position="288"/>
    </location>
</feature>
<dbReference type="PANTHER" id="PTHR42718:SF9">
    <property type="entry name" value="MAJOR FACILITATOR SUPERFAMILY MULTIDRUG TRANSPORTER MFSC"/>
    <property type="match status" value="1"/>
</dbReference>
<evidence type="ECO:0000256" key="6">
    <source>
        <dbReference type="ARBA" id="ARBA00023136"/>
    </source>
</evidence>